<dbReference type="OrthoDB" id="28737at2759"/>
<dbReference type="GO" id="GO:0140662">
    <property type="term" value="F:ATP-dependent protein folding chaperone"/>
    <property type="evidence" value="ECO:0007669"/>
    <property type="project" value="InterPro"/>
</dbReference>
<dbReference type="InterPro" id="IPR019805">
    <property type="entry name" value="Heat_shock_protein_90_CS"/>
</dbReference>
<feature type="binding site" evidence="12">
    <location>
        <position position="107"/>
    </location>
    <ligand>
        <name>ATP</name>
        <dbReference type="ChEBI" id="CHEBI:30616"/>
    </ligand>
</feature>
<dbReference type="InterPro" id="IPR020575">
    <property type="entry name" value="Hsp90_N"/>
</dbReference>
<keyword evidence="8" id="KW-0325">Glycoprotein</keyword>
<evidence type="ECO:0000256" key="1">
    <source>
        <dbReference type="ARBA" id="ARBA00004319"/>
    </source>
</evidence>
<dbReference type="Gene3D" id="3.30.565.10">
    <property type="entry name" value="Histidine kinase-like ATPase, C-terminal domain"/>
    <property type="match status" value="1"/>
</dbReference>
<evidence type="ECO:0000256" key="10">
    <source>
        <dbReference type="ARBA" id="ARBA00073396"/>
    </source>
</evidence>
<evidence type="ECO:0000256" key="12">
    <source>
        <dbReference type="PIRSR" id="PIRSR002583-1"/>
    </source>
</evidence>
<feature type="binding site" evidence="12">
    <location>
        <position position="174"/>
    </location>
    <ligand>
        <name>ATP</name>
        <dbReference type="ChEBI" id="CHEBI:30616"/>
    </ligand>
</feature>
<dbReference type="FunFam" id="1.20.120.790:FF:000005">
    <property type="entry name" value="Endoplasmin-like isoform B"/>
    <property type="match status" value="1"/>
</dbReference>
<evidence type="ECO:0000256" key="6">
    <source>
        <dbReference type="ARBA" id="ARBA00022837"/>
    </source>
</evidence>
<dbReference type="SUPFAM" id="SSF110942">
    <property type="entry name" value="HSP90 C-terminal domain"/>
    <property type="match status" value="1"/>
</dbReference>
<comment type="similarity">
    <text evidence="2">Belongs to the heat shock protein 90 family.</text>
</comment>
<dbReference type="CDD" id="cd16927">
    <property type="entry name" value="HATPase_Hsp90-like"/>
    <property type="match status" value="1"/>
</dbReference>
<dbReference type="SUPFAM" id="SSF55874">
    <property type="entry name" value="ATPase domain of HSP90 chaperone/DNA topoisomerase II/histidine kinase"/>
    <property type="match status" value="1"/>
</dbReference>
<feature type="chain" id="PRO_5016326545" description="Endoplasmin homolog" evidence="14">
    <location>
        <begin position="24"/>
        <end position="816"/>
    </location>
</feature>
<feature type="compositionally biased region" description="Acidic residues" evidence="13">
    <location>
        <begin position="314"/>
        <end position="324"/>
    </location>
</feature>
<feature type="binding site" evidence="12">
    <location>
        <position position="155"/>
    </location>
    <ligand>
        <name>ATP</name>
        <dbReference type="ChEBI" id="CHEBI:30616"/>
    </ligand>
</feature>
<feature type="binding site" evidence="12">
    <location>
        <position position="160"/>
    </location>
    <ligand>
        <name>ATP</name>
        <dbReference type="ChEBI" id="CHEBI:30616"/>
    </ligand>
</feature>
<dbReference type="PROSITE" id="PS00298">
    <property type="entry name" value="HSP90"/>
    <property type="match status" value="1"/>
</dbReference>
<evidence type="ECO:0000256" key="14">
    <source>
        <dbReference type="SAM" id="SignalP"/>
    </source>
</evidence>
<feature type="binding site" evidence="12">
    <location>
        <begin position="175"/>
        <end position="176"/>
    </location>
    <ligand>
        <name>ATP</name>
        <dbReference type="ChEBI" id="CHEBI:30616"/>
    </ligand>
</feature>
<sequence length="816" mass="93880">MRKWTIPSVLFLLCLLFLLPDQGRKLHANAEIDVDAPVDPPKVEDKIGAVPHGLSTDSDVVKRESESISRKTLRADAEKFQFQAEVSRLMDIIINSLYSNKDIFLRELISNASDALDKIRFLSLTDKEILGEGDVAKLEIQITLDKEKKILSIRDRGIGMTKEDLIKNLGTIAKSGTSAFVEKMQTSGDLNLIGQFGVGFYSVYLVADYVEVVSKHNDDKQYVWESKADGAFAISEDVWNEPLGRGTEIRLHLRDEAQEYLDESKLKELVKKYSEFINFPIHLWASKEVEEEVPADEDESSDEEETSESKSSEDEGEEDDAEKEEDQKKPKTKTVKKTTYDWELLNDMKAVWLRNPKEVTDEEYEKFYHSLAKDFTGEKPLAWSHFTAEGDVEFKAVLFVPPKAPHDLYESYYNSKNSNLKLYVRRVFISDEFDDLLPKYLNFLKGLVDSDTLPLNVSREMLQQHSSLKTIKKKLIRKALDMIRKLADEDPDESNDTDKKDIEESDSNEKKGQYTKFWNEFGKSIKLGIIEDATNRNRLAKLLRFETTKSDGKLTSLDQYISRMKSGQKDIFYITGTSKDQLQKSPFLERLTKKNYEVIFFTDPVDEYLMQYLMDYEDKKFQNVSKEGLKIGKDSKDKELKESFKELTKWWKGALAAENVDDVKISNRLADSPCVVVTSKYGWSSNMERIMQSQTLSDANKQAYMRGKRVLEVNPRHPIIKELRERIVKDPEDESVKRTAQLMYQTALMESGFILNDPKDFASRIYSSVKNSLNISPDAVVEDEDDFEETETESTVKETESPPNTEELEPDFKDEL</sequence>
<dbReference type="GO" id="GO:0005524">
    <property type="term" value="F:ATP binding"/>
    <property type="evidence" value="ECO:0007669"/>
    <property type="project" value="UniProtKB-KW"/>
</dbReference>
<dbReference type="InterPro" id="IPR036890">
    <property type="entry name" value="HATPase_C_sf"/>
</dbReference>
<keyword evidence="5" id="KW-0256">Endoplasmic reticulum</keyword>
<keyword evidence="7 12" id="KW-0067">ATP-binding</keyword>
<dbReference type="GO" id="GO:0016887">
    <property type="term" value="F:ATP hydrolysis activity"/>
    <property type="evidence" value="ECO:0007669"/>
    <property type="project" value="InterPro"/>
</dbReference>
<dbReference type="Pfam" id="PF13589">
    <property type="entry name" value="HATPase_c_3"/>
    <property type="match status" value="1"/>
</dbReference>
<dbReference type="InterPro" id="IPR003594">
    <property type="entry name" value="HATPase_dom"/>
</dbReference>
<dbReference type="FunFam" id="3.30.565.10:FF:000005">
    <property type="entry name" value="Heat shock protein 90"/>
    <property type="match status" value="1"/>
</dbReference>
<feature type="binding site" evidence="12">
    <location>
        <position position="247"/>
    </location>
    <ligand>
        <name>ATP</name>
        <dbReference type="ChEBI" id="CHEBI:30616"/>
    </ligand>
</feature>
<evidence type="ECO:0000256" key="4">
    <source>
        <dbReference type="ARBA" id="ARBA00022741"/>
    </source>
</evidence>
<keyword evidence="4 12" id="KW-0547">Nucleotide-binding</keyword>
<dbReference type="GO" id="GO:0005788">
    <property type="term" value="C:endoplasmic reticulum lumen"/>
    <property type="evidence" value="ECO:0007669"/>
    <property type="project" value="UniProtKB-SubCell"/>
</dbReference>
<dbReference type="Gene3D" id="3.30.230.80">
    <property type="match status" value="1"/>
</dbReference>
<evidence type="ECO:0000256" key="2">
    <source>
        <dbReference type="ARBA" id="ARBA00008239"/>
    </source>
</evidence>
<feature type="signal peptide" evidence="14">
    <location>
        <begin position="1"/>
        <end position="23"/>
    </location>
</feature>
<dbReference type="Proteomes" id="UP000250235">
    <property type="component" value="Unassembled WGS sequence"/>
</dbReference>
<feature type="compositionally biased region" description="Basic and acidic residues" evidence="13">
    <location>
        <begin position="496"/>
        <end position="508"/>
    </location>
</feature>
<evidence type="ECO:0000313" key="17">
    <source>
        <dbReference type="Proteomes" id="UP000250235"/>
    </source>
</evidence>
<feature type="domain" description="Histidine kinase/HSP90-like ATPase" evidence="15">
    <location>
        <begin position="100"/>
        <end position="257"/>
    </location>
</feature>
<feature type="compositionally biased region" description="Acidic residues" evidence="13">
    <location>
        <begin position="780"/>
        <end position="792"/>
    </location>
</feature>
<protein>
    <recommendedName>
        <fullName evidence="10">Endoplasmin homolog</fullName>
    </recommendedName>
    <alternativeName>
        <fullName evidence="11">Glucose-regulated protein 94 homolog</fullName>
    </alternativeName>
</protein>
<organism evidence="16 17">
    <name type="scientific">Dorcoceras hygrometricum</name>
    <dbReference type="NCBI Taxonomy" id="472368"/>
    <lineage>
        <taxon>Eukaryota</taxon>
        <taxon>Viridiplantae</taxon>
        <taxon>Streptophyta</taxon>
        <taxon>Embryophyta</taxon>
        <taxon>Tracheophyta</taxon>
        <taxon>Spermatophyta</taxon>
        <taxon>Magnoliopsida</taxon>
        <taxon>eudicotyledons</taxon>
        <taxon>Gunneridae</taxon>
        <taxon>Pentapetalae</taxon>
        <taxon>asterids</taxon>
        <taxon>lamiids</taxon>
        <taxon>Lamiales</taxon>
        <taxon>Gesneriaceae</taxon>
        <taxon>Didymocarpoideae</taxon>
        <taxon>Trichosporeae</taxon>
        <taxon>Loxocarpinae</taxon>
        <taxon>Dorcoceras</taxon>
    </lineage>
</organism>
<dbReference type="Gene3D" id="3.40.50.11260">
    <property type="match status" value="1"/>
</dbReference>
<dbReference type="FunFam" id="3.40.50.11260:FF:000006">
    <property type="entry name" value="endoplasmin homolog"/>
    <property type="match status" value="1"/>
</dbReference>
<reference evidence="16 17" key="1">
    <citation type="journal article" date="2015" name="Proc. Natl. Acad. Sci. U.S.A.">
        <title>The resurrection genome of Boea hygrometrica: A blueprint for survival of dehydration.</title>
        <authorList>
            <person name="Xiao L."/>
            <person name="Yang G."/>
            <person name="Zhang L."/>
            <person name="Yang X."/>
            <person name="Zhao S."/>
            <person name="Ji Z."/>
            <person name="Zhou Q."/>
            <person name="Hu M."/>
            <person name="Wang Y."/>
            <person name="Chen M."/>
            <person name="Xu Y."/>
            <person name="Jin H."/>
            <person name="Xiao X."/>
            <person name="Hu G."/>
            <person name="Bao F."/>
            <person name="Hu Y."/>
            <person name="Wan P."/>
            <person name="Li L."/>
            <person name="Deng X."/>
            <person name="Kuang T."/>
            <person name="Xiang C."/>
            <person name="Zhu J.K."/>
            <person name="Oliver M.J."/>
            <person name="He Y."/>
        </authorList>
    </citation>
    <scope>NUCLEOTIDE SEQUENCE [LARGE SCALE GENOMIC DNA]</scope>
    <source>
        <strain evidence="17">cv. XS01</strain>
    </source>
</reference>
<gene>
    <name evidence="16" type="ORF">F511_00987</name>
</gene>
<feature type="compositionally biased region" description="Acidic residues" evidence="13">
    <location>
        <begin position="290"/>
        <end position="306"/>
    </location>
</feature>
<feature type="binding site" evidence="12">
    <location>
        <position position="459"/>
    </location>
    <ligand>
        <name>ATP</name>
        <dbReference type="ChEBI" id="CHEBI:30616"/>
    </ligand>
</feature>
<dbReference type="PIRSF" id="PIRSF002583">
    <property type="entry name" value="Hsp90"/>
    <property type="match status" value="1"/>
</dbReference>
<feature type="binding site" evidence="12">
    <location>
        <begin position="195"/>
        <end position="200"/>
    </location>
    <ligand>
        <name>ATP</name>
        <dbReference type="ChEBI" id="CHEBI:30616"/>
    </ligand>
</feature>
<proteinExistence type="inferred from homology"/>
<evidence type="ECO:0000256" key="9">
    <source>
        <dbReference type="ARBA" id="ARBA00023186"/>
    </source>
</evidence>
<dbReference type="HAMAP" id="MF_00505">
    <property type="entry name" value="HSP90"/>
    <property type="match status" value="1"/>
</dbReference>
<dbReference type="InterPro" id="IPR037196">
    <property type="entry name" value="HSP90_C"/>
</dbReference>
<keyword evidence="17" id="KW-1185">Reference proteome</keyword>
<dbReference type="Gene3D" id="1.20.120.790">
    <property type="entry name" value="Heat shock protein 90, C-terminal domain"/>
    <property type="match status" value="1"/>
</dbReference>
<feature type="region of interest" description="Disordered" evidence="13">
    <location>
        <begin position="487"/>
        <end position="508"/>
    </location>
</feature>
<dbReference type="PANTHER" id="PTHR11528">
    <property type="entry name" value="HEAT SHOCK PROTEIN 90 FAMILY MEMBER"/>
    <property type="match status" value="1"/>
</dbReference>
<feature type="binding site" evidence="12">
    <location>
        <position position="111"/>
    </location>
    <ligand>
        <name>ATP</name>
        <dbReference type="ChEBI" id="CHEBI:30616"/>
    </ligand>
</feature>
<accession>A0A2Z7AFP7</accession>
<evidence type="ECO:0000313" key="16">
    <source>
        <dbReference type="EMBL" id="KZV20130.1"/>
    </source>
</evidence>
<dbReference type="GO" id="GO:0051082">
    <property type="term" value="F:unfolded protein binding"/>
    <property type="evidence" value="ECO:0007669"/>
    <property type="project" value="InterPro"/>
</dbReference>
<evidence type="ECO:0000256" key="3">
    <source>
        <dbReference type="ARBA" id="ARBA00022729"/>
    </source>
</evidence>
<dbReference type="InterPro" id="IPR020568">
    <property type="entry name" value="Ribosomal_Su5_D2-typ_SF"/>
</dbReference>
<dbReference type="FunFam" id="3.30.230.80:FF:000006">
    <property type="entry name" value="endoplasmin homolog"/>
    <property type="match status" value="1"/>
</dbReference>
<feature type="binding site" evidence="12">
    <location>
        <position position="168"/>
    </location>
    <ligand>
        <name>ATP</name>
        <dbReference type="ChEBI" id="CHEBI:30616"/>
    </ligand>
</feature>
<comment type="subcellular location">
    <subcellularLocation>
        <location evidence="1">Endoplasmic reticulum lumen</location>
    </subcellularLocation>
</comment>
<dbReference type="PRINTS" id="PR00775">
    <property type="entry name" value="HEATSHOCK90"/>
</dbReference>
<evidence type="ECO:0000256" key="8">
    <source>
        <dbReference type="ARBA" id="ARBA00023180"/>
    </source>
</evidence>
<keyword evidence="9" id="KW-0143">Chaperone</keyword>
<dbReference type="SUPFAM" id="SSF54211">
    <property type="entry name" value="Ribosomal protein S5 domain 2-like"/>
    <property type="match status" value="1"/>
</dbReference>
<feature type="region of interest" description="Disordered" evidence="13">
    <location>
        <begin position="290"/>
        <end position="333"/>
    </location>
</feature>
<evidence type="ECO:0000259" key="15">
    <source>
        <dbReference type="SMART" id="SM00387"/>
    </source>
</evidence>
<name>A0A2Z7AFP7_9LAMI</name>
<dbReference type="InterPro" id="IPR001404">
    <property type="entry name" value="Hsp90_fam"/>
</dbReference>
<evidence type="ECO:0000256" key="5">
    <source>
        <dbReference type="ARBA" id="ARBA00022824"/>
    </source>
</evidence>
<dbReference type="Pfam" id="PF00183">
    <property type="entry name" value="HSP90"/>
    <property type="match status" value="1"/>
</dbReference>
<evidence type="ECO:0000256" key="11">
    <source>
        <dbReference type="ARBA" id="ARBA00076587"/>
    </source>
</evidence>
<keyword evidence="6" id="KW-0106">Calcium</keyword>
<dbReference type="AlphaFoldDB" id="A0A2Z7AFP7"/>
<dbReference type="EMBL" id="KV016225">
    <property type="protein sequence ID" value="KZV20130.1"/>
    <property type="molecule type" value="Genomic_DNA"/>
</dbReference>
<dbReference type="SMART" id="SM00387">
    <property type="entry name" value="HATPase_c"/>
    <property type="match status" value="1"/>
</dbReference>
<dbReference type="NCBIfam" id="NF003555">
    <property type="entry name" value="PRK05218.1"/>
    <property type="match status" value="1"/>
</dbReference>
<evidence type="ECO:0000256" key="7">
    <source>
        <dbReference type="ARBA" id="ARBA00022840"/>
    </source>
</evidence>
<evidence type="ECO:0000256" key="13">
    <source>
        <dbReference type="SAM" id="MobiDB-lite"/>
    </source>
</evidence>
<feature type="region of interest" description="Disordered" evidence="13">
    <location>
        <begin position="777"/>
        <end position="816"/>
    </location>
</feature>
<keyword evidence="3 14" id="KW-0732">Signal</keyword>